<protein>
    <submittedName>
        <fullName evidence="2">SIR2-like protein</fullName>
    </submittedName>
</protein>
<dbReference type="RefSeq" id="WP_166635245.1">
    <property type="nucleotide sequence ID" value="NZ_SNXF01000046.1"/>
</dbReference>
<feature type="coiled-coil region" evidence="1">
    <location>
        <begin position="230"/>
        <end position="264"/>
    </location>
</feature>
<gene>
    <name evidence="2" type="ORF">C7954_1549</name>
</gene>
<dbReference type="EMBL" id="SOEF01000054">
    <property type="protein sequence ID" value="TDX35941.1"/>
    <property type="molecule type" value="Genomic_DNA"/>
</dbReference>
<accession>A0A4R8GAP9</accession>
<proteinExistence type="predicted"/>
<keyword evidence="1" id="KW-0175">Coiled coil</keyword>
<dbReference type="Proteomes" id="UP000295472">
    <property type="component" value="Unassembled WGS sequence"/>
</dbReference>
<comment type="caution">
    <text evidence="2">The sequence shown here is derived from an EMBL/GenBank/DDBJ whole genome shotgun (WGS) entry which is preliminary data.</text>
</comment>
<dbReference type="AlphaFoldDB" id="A0A4R8GAP9"/>
<evidence type="ECO:0000256" key="1">
    <source>
        <dbReference type="SAM" id="Coils"/>
    </source>
</evidence>
<dbReference type="GeneID" id="57013977"/>
<evidence type="ECO:0000313" key="2">
    <source>
        <dbReference type="EMBL" id="TDX35941.1"/>
    </source>
</evidence>
<organism evidence="2 3">
    <name type="scientific">Halanaerobium congolense</name>
    <dbReference type="NCBI Taxonomy" id="54121"/>
    <lineage>
        <taxon>Bacteria</taxon>
        <taxon>Bacillati</taxon>
        <taxon>Bacillota</taxon>
        <taxon>Clostridia</taxon>
        <taxon>Halanaerobiales</taxon>
        <taxon>Halanaerobiaceae</taxon>
        <taxon>Halanaerobium</taxon>
    </lineage>
</organism>
<reference evidence="2 3" key="1">
    <citation type="submission" date="2019-03" db="EMBL/GenBank/DDBJ databases">
        <title>Subsurface microbial communities from deep shales in Ohio and West Virginia, USA.</title>
        <authorList>
            <person name="Wrighton K."/>
        </authorList>
    </citation>
    <scope>NUCLEOTIDE SEQUENCE [LARGE SCALE GENOMIC DNA]</scope>
    <source>
        <strain evidence="2 3">DSMZ 11287</strain>
    </source>
</reference>
<evidence type="ECO:0000313" key="3">
    <source>
        <dbReference type="Proteomes" id="UP000295472"/>
    </source>
</evidence>
<name>A0A4R8GAP9_9FIRM</name>
<sequence>MKEYIFKSTEILDKDNDIELLRDLKKIFASSNINFLLGSGFSAGILSPLGNIEIFIEKIRNNKEEIEQIRILESCVFWLFFQESIYPISRLYKNKSLIKDHSNFFDELNSLIFTRGNTIKNKRINIFTTNYDPIIEMTLENKQIIYNDGFTGRIFSVFNTSNFNRNYYSQLIFSDNLVEIPVFNIIKLHGSTTWENKTKENEIIYHNIENKLNRFYEKYNSKFSKYSDYLEDIKSINSNILQELKNVNQKILSKEQDLERIENFSIEFLKDYKEKFEIINPTKEKFRETTFNKTYHELLRIYSNELEKQNTVLFVFGFSFKDEHILEITKRSLGNPTLKIIIFAYEKKELENYKEKLGKFNNVSVVALEKETEESGKLDLNFLTKIFTLINKL</sequence>